<gene>
    <name evidence="4" type="ORF">C7443_104106</name>
</gene>
<accession>A0A317MVJ9</accession>
<organism evidence="4 5">
    <name type="scientific">Plasticicumulans acidivorans</name>
    <dbReference type="NCBI Taxonomy" id="886464"/>
    <lineage>
        <taxon>Bacteria</taxon>
        <taxon>Pseudomonadati</taxon>
        <taxon>Pseudomonadota</taxon>
        <taxon>Gammaproteobacteria</taxon>
        <taxon>Candidatus Competibacteraceae</taxon>
        <taxon>Plasticicumulans</taxon>
    </lineage>
</organism>
<dbReference type="FunFam" id="3.30.70.270:FF:000001">
    <property type="entry name" value="Diguanylate cyclase domain protein"/>
    <property type="match status" value="1"/>
</dbReference>
<keyword evidence="2" id="KW-1133">Transmembrane helix</keyword>
<dbReference type="GO" id="GO:0003824">
    <property type="term" value="F:catalytic activity"/>
    <property type="evidence" value="ECO:0007669"/>
    <property type="project" value="UniProtKB-ARBA"/>
</dbReference>
<dbReference type="InterPro" id="IPR000160">
    <property type="entry name" value="GGDEF_dom"/>
</dbReference>
<dbReference type="InterPro" id="IPR052155">
    <property type="entry name" value="Biofilm_reg_signaling"/>
</dbReference>
<reference evidence="4 5" key="1">
    <citation type="submission" date="2018-05" db="EMBL/GenBank/DDBJ databases">
        <title>Genomic Encyclopedia of Type Strains, Phase IV (KMG-IV): sequencing the most valuable type-strain genomes for metagenomic binning, comparative biology and taxonomic classification.</title>
        <authorList>
            <person name="Goeker M."/>
        </authorList>
    </citation>
    <scope>NUCLEOTIDE SEQUENCE [LARGE SCALE GENOMIC DNA]</scope>
    <source>
        <strain evidence="4 5">DSM 23606</strain>
    </source>
</reference>
<feature type="transmembrane region" description="Helical" evidence="2">
    <location>
        <begin position="20"/>
        <end position="40"/>
    </location>
</feature>
<dbReference type="PROSITE" id="PS50887">
    <property type="entry name" value="GGDEF"/>
    <property type="match status" value="1"/>
</dbReference>
<proteinExistence type="predicted"/>
<dbReference type="SMART" id="SM00267">
    <property type="entry name" value="GGDEF"/>
    <property type="match status" value="1"/>
</dbReference>
<dbReference type="Proteomes" id="UP000246569">
    <property type="component" value="Unassembled WGS sequence"/>
</dbReference>
<evidence type="ECO:0000259" key="3">
    <source>
        <dbReference type="PROSITE" id="PS50887"/>
    </source>
</evidence>
<dbReference type="SUPFAM" id="SSF55073">
    <property type="entry name" value="Nucleotide cyclase"/>
    <property type="match status" value="1"/>
</dbReference>
<comment type="caution">
    <text evidence="4">The sequence shown here is derived from an EMBL/GenBank/DDBJ whole genome shotgun (WGS) entry which is preliminary data.</text>
</comment>
<dbReference type="InterPro" id="IPR029787">
    <property type="entry name" value="Nucleotide_cyclase"/>
</dbReference>
<dbReference type="Gene3D" id="3.30.70.270">
    <property type="match status" value="1"/>
</dbReference>
<name>A0A317MVJ9_9GAMM</name>
<dbReference type="OrthoDB" id="9812260at2"/>
<dbReference type="AlphaFoldDB" id="A0A317MVJ9"/>
<dbReference type="NCBIfam" id="TIGR00254">
    <property type="entry name" value="GGDEF"/>
    <property type="match status" value="1"/>
</dbReference>
<feature type="domain" description="GGDEF" evidence="3">
    <location>
        <begin position="326"/>
        <end position="459"/>
    </location>
</feature>
<dbReference type="EMBL" id="QGTJ01000004">
    <property type="protein sequence ID" value="PWV62311.1"/>
    <property type="molecule type" value="Genomic_DNA"/>
</dbReference>
<dbReference type="Pfam" id="PF00990">
    <property type="entry name" value="GGDEF"/>
    <property type="match status" value="1"/>
</dbReference>
<evidence type="ECO:0000256" key="1">
    <source>
        <dbReference type="ARBA" id="ARBA00001946"/>
    </source>
</evidence>
<sequence>MDDDHPHHPWRQQTTTARLLLVLVGVVLLASGTLLGWLILTDRARTLLAAQQANTVLARSLAEQGEHVFESIDVLLRYLANQSDPAPLAGFRARYAESVPFLRNVARLDTRGIMVTSSHFPAVIGRSFAIRDYFIAHRDHAALGLLVSPPLVSPADQHSRILTLSRRLNTPQGAFAGVIVASLSLDRLEQFYHSLDLLDGQSITLLERDGAAVVQIGQRDDASPLRSEHWLTAAPYGIVINRTLDSALADWRERCRFSVLVALAANGLILSLALLLIRRLRREANLHQQIRHQATHDPLTGLYNRAEFDLRLQHACAAVEASDETIEHALLYIDLDHFKAVNDRGGHLAGDELLRQIAQRLHAHARSSDVAARMGGDEFALLLHDCPHAKAVEIGNALVATLRAYRLHWGEQHFSVGASVGVATIIAGCGGPQTVMRQADSACYAAKARGRGQVAHGAGDDLKAT</sequence>
<evidence type="ECO:0000313" key="5">
    <source>
        <dbReference type="Proteomes" id="UP000246569"/>
    </source>
</evidence>
<dbReference type="Gene3D" id="3.30.450.20">
    <property type="entry name" value="PAS domain"/>
    <property type="match status" value="1"/>
</dbReference>
<comment type="cofactor">
    <cofactor evidence="1">
        <name>Mg(2+)</name>
        <dbReference type="ChEBI" id="CHEBI:18420"/>
    </cofactor>
</comment>
<dbReference type="CDD" id="cd01949">
    <property type="entry name" value="GGDEF"/>
    <property type="match status" value="1"/>
</dbReference>
<evidence type="ECO:0000256" key="2">
    <source>
        <dbReference type="SAM" id="Phobius"/>
    </source>
</evidence>
<protein>
    <submittedName>
        <fullName evidence="4">Diguanylate cyclase (GGDEF)-like protein</fullName>
    </submittedName>
</protein>
<dbReference type="PANTHER" id="PTHR44757">
    <property type="entry name" value="DIGUANYLATE CYCLASE DGCP"/>
    <property type="match status" value="1"/>
</dbReference>
<keyword evidence="2" id="KW-0472">Membrane</keyword>
<dbReference type="RefSeq" id="WP_110018146.1">
    <property type="nucleotide sequence ID" value="NZ_QGTJ01000004.1"/>
</dbReference>
<keyword evidence="5" id="KW-1185">Reference proteome</keyword>
<dbReference type="PANTHER" id="PTHR44757:SF4">
    <property type="entry name" value="DIGUANYLATE CYCLASE DGCE-RELATED"/>
    <property type="match status" value="1"/>
</dbReference>
<dbReference type="CDD" id="cd12914">
    <property type="entry name" value="PDC1_DGC_like"/>
    <property type="match status" value="1"/>
</dbReference>
<feature type="transmembrane region" description="Helical" evidence="2">
    <location>
        <begin position="257"/>
        <end position="277"/>
    </location>
</feature>
<dbReference type="InterPro" id="IPR043128">
    <property type="entry name" value="Rev_trsase/Diguanyl_cyclase"/>
</dbReference>
<keyword evidence="2" id="KW-0812">Transmembrane</keyword>
<evidence type="ECO:0000313" key="4">
    <source>
        <dbReference type="EMBL" id="PWV62311.1"/>
    </source>
</evidence>